<dbReference type="Pfam" id="PF05016">
    <property type="entry name" value="ParE_toxin"/>
    <property type="match status" value="1"/>
</dbReference>
<accession>A0A7Y5AU64</accession>
<sequence>MKPVRFMASAEAELLAGIAFYSEQADNLGSRFYQAVFTAVSILNQFPDAGYQLPANFRRVIVKTFPYSVIYKEYPGEIVIFAVAHHRQQPGYWQQP</sequence>
<gene>
    <name evidence="2" type="ORF">HRH59_15835</name>
</gene>
<dbReference type="EMBL" id="JABSOD010000020">
    <property type="protein sequence ID" value="NRQ44015.1"/>
    <property type="molecule type" value="Genomic_DNA"/>
</dbReference>
<dbReference type="InterPro" id="IPR035093">
    <property type="entry name" value="RelE/ParE_toxin_dom_sf"/>
</dbReference>
<evidence type="ECO:0000313" key="3">
    <source>
        <dbReference type="Proteomes" id="UP000523161"/>
    </source>
</evidence>
<dbReference type="Proteomes" id="UP000523161">
    <property type="component" value="Unassembled WGS sequence"/>
</dbReference>
<keyword evidence="1" id="KW-1277">Toxin-antitoxin system</keyword>
<dbReference type="InterPro" id="IPR007712">
    <property type="entry name" value="RelE/ParE_toxin"/>
</dbReference>
<evidence type="ECO:0000256" key="1">
    <source>
        <dbReference type="ARBA" id="ARBA00022649"/>
    </source>
</evidence>
<name>A0A7Y5AU64_9GAMM</name>
<dbReference type="Gene3D" id="3.30.2310.20">
    <property type="entry name" value="RelE-like"/>
    <property type="match status" value="1"/>
</dbReference>
<keyword evidence="3" id="KW-1185">Reference proteome</keyword>
<organism evidence="2 3">
    <name type="scientific">Rheinheimera lutimaris</name>
    <dbReference type="NCBI Taxonomy" id="2740584"/>
    <lineage>
        <taxon>Bacteria</taxon>
        <taxon>Pseudomonadati</taxon>
        <taxon>Pseudomonadota</taxon>
        <taxon>Gammaproteobacteria</taxon>
        <taxon>Chromatiales</taxon>
        <taxon>Chromatiaceae</taxon>
        <taxon>Rheinheimera</taxon>
    </lineage>
</organism>
<comment type="caution">
    <text evidence="2">The sequence shown here is derived from an EMBL/GenBank/DDBJ whole genome shotgun (WGS) entry which is preliminary data.</text>
</comment>
<evidence type="ECO:0000313" key="2">
    <source>
        <dbReference type="EMBL" id="NRQ44015.1"/>
    </source>
</evidence>
<reference evidence="2 3" key="1">
    <citation type="submission" date="2020-06" db="EMBL/GenBank/DDBJ databases">
        <title>Rheinheimera sp. nov., a marine bacterium isolated from coastal.</title>
        <authorList>
            <person name="Yu Q."/>
            <person name="Qi Y."/>
            <person name="Pu J."/>
        </authorList>
    </citation>
    <scope>NUCLEOTIDE SEQUENCE [LARGE SCALE GENOMIC DNA]</scope>
    <source>
        <strain evidence="2 3">YQF-2</strain>
    </source>
</reference>
<dbReference type="AlphaFoldDB" id="A0A7Y5AU64"/>
<proteinExistence type="predicted"/>
<protein>
    <submittedName>
        <fullName evidence="2">Type II toxin-antitoxin system RelE/ParE family toxin</fullName>
    </submittedName>
</protein>